<dbReference type="Pfam" id="PF10551">
    <property type="entry name" value="MULE"/>
    <property type="match status" value="1"/>
</dbReference>
<name>A0A6A6L320_HEVBR</name>
<sequence length="312" mass="36593">MSETSMNEGMQEGNFVEDVQHNSVDEGPRPGIWFPGVDNMFEFYQEHARLQVVRDNGMWEVTKTISRHNHDLEPSMCRFMRGHRKLTPNMKRVLEATNRCVIRPSKNIRMLEVEVGGPENLSCLEKDYRNFIENERRLQLCDGDIGAISKMPFAIIVGVNHHGQSILLECALISHEDADTFKWLFSTWIEAMGGVHPDAIIIDQCEGVEKVKVMERSILNDWYVKEFVYEFINERYLIRRWRKDVVRPYSKIFFDGAYPQMPDDYKKYKELERSFGEVSDLGLSNNEMMEFIKQRLNELKQALMNWQGGEHN</sequence>
<dbReference type="PANTHER" id="PTHR47718">
    <property type="entry name" value="OS01G0519700 PROTEIN"/>
    <property type="match status" value="1"/>
</dbReference>
<dbReference type="AlphaFoldDB" id="A0A6A6L320"/>
<gene>
    <name evidence="2" type="ORF">GH714_033756</name>
</gene>
<evidence type="ECO:0000259" key="1">
    <source>
        <dbReference type="Pfam" id="PF10551"/>
    </source>
</evidence>
<dbReference type="InterPro" id="IPR018289">
    <property type="entry name" value="MULE_transposase_dom"/>
</dbReference>
<protein>
    <recommendedName>
        <fullName evidence="1">MULE transposase domain-containing protein</fullName>
    </recommendedName>
</protein>
<keyword evidence="3" id="KW-1185">Reference proteome</keyword>
<reference evidence="2 3" key="1">
    <citation type="journal article" date="2020" name="Mol. Plant">
        <title>The Chromosome-Based Rubber Tree Genome Provides New Insights into Spurge Genome Evolution and Rubber Biosynthesis.</title>
        <authorList>
            <person name="Liu J."/>
            <person name="Shi C."/>
            <person name="Shi C.C."/>
            <person name="Li W."/>
            <person name="Zhang Q.J."/>
            <person name="Zhang Y."/>
            <person name="Li K."/>
            <person name="Lu H.F."/>
            <person name="Shi C."/>
            <person name="Zhu S.T."/>
            <person name="Xiao Z.Y."/>
            <person name="Nan H."/>
            <person name="Yue Y."/>
            <person name="Zhu X.G."/>
            <person name="Wu Y."/>
            <person name="Hong X.N."/>
            <person name="Fan G.Y."/>
            <person name="Tong Y."/>
            <person name="Zhang D."/>
            <person name="Mao C.L."/>
            <person name="Liu Y.L."/>
            <person name="Hao S.J."/>
            <person name="Liu W.Q."/>
            <person name="Lv M.Q."/>
            <person name="Zhang H.B."/>
            <person name="Liu Y."/>
            <person name="Hu-Tang G.R."/>
            <person name="Wang J.P."/>
            <person name="Wang J.H."/>
            <person name="Sun Y.H."/>
            <person name="Ni S.B."/>
            <person name="Chen W.B."/>
            <person name="Zhang X.C."/>
            <person name="Jiao Y.N."/>
            <person name="Eichler E.E."/>
            <person name="Li G.H."/>
            <person name="Liu X."/>
            <person name="Gao L.Z."/>
        </authorList>
    </citation>
    <scope>NUCLEOTIDE SEQUENCE [LARGE SCALE GENOMIC DNA]</scope>
    <source>
        <strain evidence="3">cv. GT1</strain>
        <tissue evidence="2">Leaf</tissue>
    </source>
</reference>
<evidence type="ECO:0000313" key="2">
    <source>
        <dbReference type="EMBL" id="KAF2295731.1"/>
    </source>
</evidence>
<evidence type="ECO:0000313" key="3">
    <source>
        <dbReference type="Proteomes" id="UP000467840"/>
    </source>
</evidence>
<feature type="domain" description="MULE transposase" evidence="1">
    <location>
        <begin position="150"/>
        <end position="209"/>
    </location>
</feature>
<accession>A0A6A6L320</accession>
<comment type="caution">
    <text evidence="2">The sequence shown here is derived from an EMBL/GenBank/DDBJ whole genome shotgun (WGS) entry which is preliminary data.</text>
</comment>
<organism evidence="2 3">
    <name type="scientific">Hevea brasiliensis</name>
    <name type="common">Para rubber tree</name>
    <name type="synonym">Siphonia brasiliensis</name>
    <dbReference type="NCBI Taxonomy" id="3981"/>
    <lineage>
        <taxon>Eukaryota</taxon>
        <taxon>Viridiplantae</taxon>
        <taxon>Streptophyta</taxon>
        <taxon>Embryophyta</taxon>
        <taxon>Tracheophyta</taxon>
        <taxon>Spermatophyta</taxon>
        <taxon>Magnoliopsida</taxon>
        <taxon>eudicotyledons</taxon>
        <taxon>Gunneridae</taxon>
        <taxon>Pentapetalae</taxon>
        <taxon>rosids</taxon>
        <taxon>fabids</taxon>
        <taxon>Malpighiales</taxon>
        <taxon>Euphorbiaceae</taxon>
        <taxon>Crotonoideae</taxon>
        <taxon>Micrandreae</taxon>
        <taxon>Hevea</taxon>
    </lineage>
</organism>
<dbReference type="PANTHER" id="PTHR47718:SF13">
    <property type="entry name" value="OS09G0290500 PROTEIN"/>
    <property type="match status" value="1"/>
</dbReference>
<proteinExistence type="predicted"/>
<dbReference type="Proteomes" id="UP000467840">
    <property type="component" value="Chromosome 7"/>
</dbReference>
<dbReference type="EMBL" id="JAAGAX010000013">
    <property type="protein sequence ID" value="KAF2295731.1"/>
    <property type="molecule type" value="Genomic_DNA"/>
</dbReference>